<evidence type="ECO:0000313" key="3">
    <source>
        <dbReference type="Proteomes" id="UP001140949"/>
    </source>
</evidence>
<evidence type="ECO:0000256" key="1">
    <source>
        <dbReference type="SAM" id="MobiDB-lite"/>
    </source>
</evidence>
<dbReference type="Proteomes" id="UP001140949">
    <property type="component" value="Unassembled WGS sequence"/>
</dbReference>
<evidence type="ECO:0000313" key="2">
    <source>
        <dbReference type="EMBL" id="KAJ6825681.1"/>
    </source>
</evidence>
<protein>
    <submittedName>
        <fullName evidence="2">Uncharacterized protein</fullName>
    </submittedName>
</protein>
<reference evidence="2" key="2">
    <citation type="submission" date="2023-04" db="EMBL/GenBank/DDBJ databases">
        <authorList>
            <person name="Bruccoleri R.E."/>
            <person name="Oakeley E.J."/>
            <person name="Faust A.-M."/>
            <person name="Dessus-Babus S."/>
            <person name="Altorfer M."/>
            <person name="Burckhardt D."/>
            <person name="Oertli M."/>
            <person name="Naumann U."/>
            <person name="Petersen F."/>
            <person name="Wong J."/>
        </authorList>
    </citation>
    <scope>NUCLEOTIDE SEQUENCE</scope>
    <source>
        <strain evidence="2">GSM-AAB239-AS_SAM_17_03QT</strain>
        <tissue evidence="2">Leaf</tissue>
    </source>
</reference>
<reference evidence="2" key="1">
    <citation type="journal article" date="2023" name="GigaByte">
        <title>Genome assembly of the bearded iris, Iris pallida Lam.</title>
        <authorList>
            <person name="Bruccoleri R.E."/>
            <person name="Oakeley E.J."/>
            <person name="Faust A.M.E."/>
            <person name="Altorfer M."/>
            <person name="Dessus-Babus S."/>
            <person name="Burckhardt D."/>
            <person name="Oertli M."/>
            <person name="Naumann U."/>
            <person name="Petersen F."/>
            <person name="Wong J."/>
        </authorList>
    </citation>
    <scope>NUCLEOTIDE SEQUENCE</scope>
    <source>
        <strain evidence="2">GSM-AAB239-AS_SAM_17_03QT</strain>
    </source>
</reference>
<name>A0AAX6GBS4_IRIPA</name>
<proteinExistence type="predicted"/>
<comment type="caution">
    <text evidence="2">The sequence shown here is derived from an EMBL/GenBank/DDBJ whole genome shotgun (WGS) entry which is preliminary data.</text>
</comment>
<dbReference type="AlphaFoldDB" id="A0AAX6GBS4"/>
<dbReference type="EMBL" id="JANAVB010021599">
    <property type="protein sequence ID" value="KAJ6825681.1"/>
    <property type="molecule type" value="Genomic_DNA"/>
</dbReference>
<keyword evidence="3" id="KW-1185">Reference proteome</keyword>
<feature type="region of interest" description="Disordered" evidence="1">
    <location>
        <begin position="38"/>
        <end position="58"/>
    </location>
</feature>
<gene>
    <name evidence="2" type="ORF">M6B38_377580</name>
</gene>
<sequence>MHRLATDQWIFPARLRRRATLLDPSRRIPSELSSTNIAVQSWPSDPPPFPSEFPSVRS</sequence>
<organism evidence="2 3">
    <name type="scientific">Iris pallida</name>
    <name type="common">Sweet iris</name>
    <dbReference type="NCBI Taxonomy" id="29817"/>
    <lineage>
        <taxon>Eukaryota</taxon>
        <taxon>Viridiplantae</taxon>
        <taxon>Streptophyta</taxon>
        <taxon>Embryophyta</taxon>
        <taxon>Tracheophyta</taxon>
        <taxon>Spermatophyta</taxon>
        <taxon>Magnoliopsida</taxon>
        <taxon>Liliopsida</taxon>
        <taxon>Asparagales</taxon>
        <taxon>Iridaceae</taxon>
        <taxon>Iridoideae</taxon>
        <taxon>Irideae</taxon>
        <taxon>Iris</taxon>
    </lineage>
</organism>
<accession>A0AAX6GBS4</accession>